<dbReference type="InterPro" id="IPR036881">
    <property type="entry name" value="Glyco_hydro_3_C_sf"/>
</dbReference>
<dbReference type="Proteomes" id="UP001449657">
    <property type="component" value="Chromosome"/>
</dbReference>
<dbReference type="InterPro" id="IPR051915">
    <property type="entry name" value="Cellulose_Degrad_GH3"/>
</dbReference>
<dbReference type="NCBIfam" id="NF011678">
    <property type="entry name" value="PRK15098.1"/>
    <property type="match status" value="1"/>
</dbReference>
<evidence type="ECO:0000256" key="6">
    <source>
        <dbReference type="ARBA" id="ARBA00023295"/>
    </source>
</evidence>
<sequence length="739" mass="81732">MKPILALFLLIASAAQAQQQRFLTALLQRMTLEEKIGQLNLLTSDMDVTGPFMKENYKQDILSGACGAIFNAYTPQYTRMLQDMAMKTRLKIPLLFGYDVIHGHKTIFPIPLGEACTWDMELMEKTARIAAEEASADGLHWTYSPMVDIARDPRWGRVAEGVGEDTWFGEQVAKAKVRGYQGTDLSAPNTVLACVKHFALYGAIEAGRDYNTVDMSRRQMYQFYLPPYKAAVRAGAATVMTSFNEVDGIPATGNHWLLTDLLRKEWGFKGFVVTDYTSINEMIPHGIVKNEYEAAELALKAGVDMDMQGSVYATQLKKLVEDKKVPVKLIDDAVMRILEAKYKLGLFQDPYRYCDTQRAAKVIMNGEFLQAARETAQKSIVLLKNEGQLLPLKSNQKIALIGPLGDAQRDMIGNWSAAGDFKKAVTLLQGLKAAGVNVSYAQGSDISADAQLMGKLGLQPGDADKLLQEALETARAADVVVLALGESQGMSGEAASRSDIGIPDAQKRLMEAVLQTGKPLVLALFNGRPMTLEWENAHIPAILETWFGGSQAGNAIADVLLGKFNPSGKLTMTFPRNTGQIPIYYNRKNTGRPMDANNKYTSKYLDVPNDPLFPFGFGLSYTTFAYGPVSLSARSMAMNGTLRATVTVSNTGNFDGYETVQLYLRDVTASVNRPLQELRGFKKIFLRKGERREVSFSISVDDLKFYDRDMQYVAEPGEFRVQIGPNSRDVQEVAFDLKP</sequence>
<dbReference type="InterPro" id="IPR036962">
    <property type="entry name" value="Glyco_hydro_3_N_sf"/>
</dbReference>
<dbReference type="InterPro" id="IPR019800">
    <property type="entry name" value="Glyco_hydro_3_AS"/>
</dbReference>
<evidence type="ECO:0000256" key="5">
    <source>
        <dbReference type="ARBA" id="ARBA00022801"/>
    </source>
</evidence>
<dbReference type="PANTHER" id="PTHR30620:SF16">
    <property type="entry name" value="LYSOSOMAL BETA GLUCOSIDASE"/>
    <property type="match status" value="1"/>
</dbReference>
<evidence type="ECO:0000256" key="8">
    <source>
        <dbReference type="SAM" id="SignalP"/>
    </source>
</evidence>
<feature type="signal peptide" evidence="8">
    <location>
        <begin position="1"/>
        <end position="17"/>
    </location>
</feature>
<proteinExistence type="inferred from homology"/>
<dbReference type="SMART" id="SM01217">
    <property type="entry name" value="Fn3_like"/>
    <property type="match status" value="1"/>
</dbReference>
<gene>
    <name evidence="10" type="primary">bglX</name>
    <name evidence="10" type="ORF">WJU22_09185</name>
</gene>
<comment type="catalytic activity">
    <reaction evidence="1">
        <text>Hydrolysis of terminal, non-reducing beta-D-glucosyl residues with release of beta-D-glucose.</text>
        <dbReference type="EC" id="3.2.1.21"/>
    </reaction>
</comment>
<dbReference type="InterPro" id="IPR026891">
    <property type="entry name" value="Fn3-like"/>
</dbReference>
<protein>
    <recommendedName>
        <fullName evidence="3">beta-glucosidase</fullName>
        <ecNumber evidence="3">3.2.1.21</ecNumber>
    </recommendedName>
</protein>
<feature type="domain" description="Fibronectin type III-like" evidence="9">
    <location>
        <begin position="658"/>
        <end position="727"/>
    </location>
</feature>
<dbReference type="EMBL" id="CP150096">
    <property type="protein sequence ID" value="WZN48347.1"/>
    <property type="molecule type" value="Genomic_DNA"/>
</dbReference>
<dbReference type="EC" id="3.2.1.21" evidence="3"/>
<keyword evidence="4 8" id="KW-0732">Signal</keyword>
<evidence type="ECO:0000313" key="10">
    <source>
        <dbReference type="EMBL" id="WZN48347.1"/>
    </source>
</evidence>
<evidence type="ECO:0000256" key="2">
    <source>
        <dbReference type="ARBA" id="ARBA00005336"/>
    </source>
</evidence>
<dbReference type="InterPro" id="IPR002772">
    <property type="entry name" value="Glyco_hydro_3_C"/>
</dbReference>
<dbReference type="Gene3D" id="3.40.50.1700">
    <property type="entry name" value="Glycoside hydrolase family 3 C-terminal domain"/>
    <property type="match status" value="1"/>
</dbReference>
<dbReference type="InterPro" id="IPR013783">
    <property type="entry name" value="Ig-like_fold"/>
</dbReference>
<dbReference type="PROSITE" id="PS00775">
    <property type="entry name" value="GLYCOSYL_HYDROL_F3"/>
    <property type="match status" value="1"/>
</dbReference>
<dbReference type="PRINTS" id="PR00133">
    <property type="entry name" value="GLHYDRLASE3"/>
</dbReference>
<evidence type="ECO:0000256" key="4">
    <source>
        <dbReference type="ARBA" id="ARBA00022729"/>
    </source>
</evidence>
<dbReference type="GO" id="GO:0008422">
    <property type="term" value="F:beta-glucosidase activity"/>
    <property type="evidence" value="ECO:0007669"/>
    <property type="project" value="UniProtKB-EC"/>
</dbReference>
<organism evidence="10 11">
    <name type="scientific">Chitinophaga caseinilytica</name>
    <dbReference type="NCBI Taxonomy" id="2267521"/>
    <lineage>
        <taxon>Bacteria</taxon>
        <taxon>Pseudomonadati</taxon>
        <taxon>Bacteroidota</taxon>
        <taxon>Chitinophagia</taxon>
        <taxon>Chitinophagales</taxon>
        <taxon>Chitinophagaceae</taxon>
        <taxon>Chitinophaga</taxon>
    </lineage>
</organism>
<dbReference type="Pfam" id="PF01915">
    <property type="entry name" value="Glyco_hydro_3_C"/>
    <property type="match status" value="1"/>
</dbReference>
<dbReference type="Pfam" id="PF14310">
    <property type="entry name" value="Fn3-like"/>
    <property type="match status" value="1"/>
</dbReference>
<evidence type="ECO:0000256" key="1">
    <source>
        <dbReference type="ARBA" id="ARBA00000448"/>
    </source>
</evidence>
<evidence type="ECO:0000313" key="11">
    <source>
        <dbReference type="Proteomes" id="UP001449657"/>
    </source>
</evidence>
<evidence type="ECO:0000256" key="3">
    <source>
        <dbReference type="ARBA" id="ARBA00012744"/>
    </source>
</evidence>
<reference evidence="10 11" key="1">
    <citation type="submission" date="2024-03" db="EMBL/GenBank/DDBJ databases">
        <title>Chitinophaga caseinilytica sp. nov., a casein hydrolysing bacterium isolated from forest soil.</title>
        <authorList>
            <person name="Lee D.S."/>
            <person name="Han D.M."/>
            <person name="Baek J.H."/>
            <person name="Choi D.G."/>
            <person name="Jeon J.H."/>
            <person name="Jeon C.O."/>
        </authorList>
    </citation>
    <scope>NUCLEOTIDE SEQUENCE [LARGE SCALE GENOMIC DNA]</scope>
    <source>
        <strain evidence="10 11">KACC 19118</strain>
    </source>
</reference>
<feature type="chain" id="PRO_5047393133" description="beta-glucosidase" evidence="8">
    <location>
        <begin position="18"/>
        <end position="739"/>
    </location>
</feature>
<dbReference type="InterPro" id="IPR017853">
    <property type="entry name" value="GH"/>
</dbReference>
<keyword evidence="5 7" id="KW-0378">Hydrolase</keyword>
<dbReference type="SUPFAM" id="SSF51445">
    <property type="entry name" value="(Trans)glycosidases"/>
    <property type="match status" value="1"/>
</dbReference>
<dbReference type="RefSeq" id="WP_341842941.1">
    <property type="nucleotide sequence ID" value="NZ_CP149792.1"/>
</dbReference>
<dbReference type="SUPFAM" id="SSF52279">
    <property type="entry name" value="Beta-D-glucan exohydrolase, C-terminal domain"/>
    <property type="match status" value="1"/>
</dbReference>
<comment type="similarity">
    <text evidence="2 7">Belongs to the glycosyl hydrolase 3 family.</text>
</comment>
<dbReference type="PANTHER" id="PTHR30620">
    <property type="entry name" value="PERIPLASMIC BETA-GLUCOSIDASE-RELATED"/>
    <property type="match status" value="1"/>
</dbReference>
<dbReference type="Gene3D" id="2.60.40.10">
    <property type="entry name" value="Immunoglobulins"/>
    <property type="match status" value="1"/>
</dbReference>
<keyword evidence="6 7" id="KW-0326">Glycosidase</keyword>
<name>A0ABZ2Z854_9BACT</name>
<dbReference type="Gene3D" id="3.20.20.300">
    <property type="entry name" value="Glycoside hydrolase, family 3, N-terminal domain"/>
    <property type="match status" value="1"/>
</dbReference>
<dbReference type="Pfam" id="PF00933">
    <property type="entry name" value="Glyco_hydro_3"/>
    <property type="match status" value="1"/>
</dbReference>
<keyword evidence="11" id="KW-1185">Reference proteome</keyword>
<accession>A0ABZ2Z854</accession>
<evidence type="ECO:0000256" key="7">
    <source>
        <dbReference type="RuleBase" id="RU361161"/>
    </source>
</evidence>
<dbReference type="InterPro" id="IPR001764">
    <property type="entry name" value="Glyco_hydro_3_N"/>
</dbReference>
<evidence type="ECO:0000259" key="9">
    <source>
        <dbReference type="SMART" id="SM01217"/>
    </source>
</evidence>